<evidence type="ECO:0000256" key="3">
    <source>
        <dbReference type="HAMAP-Rule" id="MF_02071"/>
    </source>
</evidence>
<dbReference type="InterPro" id="IPR009009">
    <property type="entry name" value="RlpA-like_DPBB"/>
</dbReference>
<dbReference type="AlphaFoldDB" id="A0A1I2VZ97"/>
<proteinExistence type="inferred from homology"/>
<name>A0A1I2VZ97_9SPHI</name>
<evidence type="ECO:0000313" key="7">
    <source>
        <dbReference type="Proteomes" id="UP000199666"/>
    </source>
</evidence>
<dbReference type="Pfam" id="PF03330">
    <property type="entry name" value="DPBB_1"/>
    <property type="match status" value="1"/>
</dbReference>
<evidence type="ECO:0000259" key="5">
    <source>
        <dbReference type="Pfam" id="PF03330"/>
    </source>
</evidence>
<keyword evidence="3" id="KW-0732">Signal</keyword>
<sequence precursor="true">MNPTNKQELATNHHMRKLFLFLSLISFGAQAQSISVKEPDTIVKTIFTTYYAKKFEGRKTTSGERYRAAKFTAAHRKLPFGTIVRVKNLRNDKIVEVRINDRGPFSKKFELDLSQSAAKALGIYRLGYAKVEISYVLN</sequence>
<feature type="chain" id="PRO_5011800811" description="Probable endolytic peptidoglycan transglycosylase RlpA" evidence="3">
    <location>
        <begin position="32"/>
        <end position="138"/>
    </location>
</feature>
<keyword evidence="2 3" id="KW-0961">Cell wall biogenesis/degradation</keyword>
<dbReference type="CDD" id="cd22268">
    <property type="entry name" value="DPBB_RlpA-like"/>
    <property type="match status" value="1"/>
</dbReference>
<comment type="similarity">
    <text evidence="3 4">Belongs to the RlpA family.</text>
</comment>
<comment type="function">
    <text evidence="3">Lytic transglycosylase with a strong preference for naked glycan strands that lack stem peptides.</text>
</comment>
<evidence type="ECO:0000256" key="4">
    <source>
        <dbReference type="RuleBase" id="RU003495"/>
    </source>
</evidence>
<dbReference type="Gene3D" id="2.40.40.10">
    <property type="entry name" value="RlpA-like domain"/>
    <property type="match status" value="1"/>
</dbReference>
<dbReference type="InterPro" id="IPR012997">
    <property type="entry name" value="RplA"/>
</dbReference>
<evidence type="ECO:0000256" key="2">
    <source>
        <dbReference type="ARBA" id="ARBA00023316"/>
    </source>
</evidence>
<evidence type="ECO:0000313" key="6">
    <source>
        <dbReference type="EMBL" id="SFG94470.1"/>
    </source>
</evidence>
<dbReference type="PANTHER" id="PTHR34183:SF8">
    <property type="entry name" value="ENDOLYTIC PEPTIDOGLYCAN TRANSGLYCOSYLASE RLPA-RELATED"/>
    <property type="match status" value="1"/>
</dbReference>
<organism evidence="6 7">
    <name type="scientific">Pedobacter insulae</name>
    <dbReference type="NCBI Taxonomy" id="414048"/>
    <lineage>
        <taxon>Bacteria</taxon>
        <taxon>Pseudomonadati</taxon>
        <taxon>Bacteroidota</taxon>
        <taxon>Sphingobacteriia</taxon>
        <taxon>Sphingobacteriales</taxon>
        <taxon>Sphingobacteriaceae</taxon>
        <taxon>Pedobacter</taxon>
    </lineage>
</organism>
<dbReference type="GO" id="GO:0008932">
    <property type="term" value="F:lytic endotransglycosylase activity"/>
    <property type="evidence" value="ECO:0007669"/>
    <property type="project" value="UniProtKB-UniRule"/>
</dbReference>
<evidence type="ECO:0000256" key="1">
    <source>
        <dbReference type="ARBA" id="ARBA00023239"/>
    </source>
</evidence>
<keyword evidence="1 3" id="KW-0456">Lyase</keyword>
<dbReference type="Proteomes" id="UP000199666">
    <property type="component" value="Unassembled WGS sequence"/>
</dbReference>
<keyword evidence="7" id="KW-1185">Reference proteome</keyword>
<dbReference type="SUPFAM" id="SSF50685">
    <property type="entry name" value="Barwin-like endoglucanases"/>
    <property type="match status" value="1"/>
</dbReference>
<dbReference type="EMBL" id="FOPP01000003">
    <property type="protein sequence ID" value="SFG94470.1"/>
    <property type="molecule type" value="Genomic_DNA"/>
</dbReference>
<dbReference type="InterPro" id="IPR036908">
    <property type="entry name" value="RlpA-like_sf"/>
</dbReference>
<accession>A0A1I2VZ97</accession>
<protein>
    <recommendedName>
        <fullName evidence="3">Probable endolytic peptidoglycan transglycosylase RlpA</fullName>
        <ecNumber evidence="3">4.2.2.-</ecNumber>
    </recommendedName>
</protein>
<keyword evidence="6" id="KW-0449">Lipoprotein</keyword>
<feature type="signal peptide" evidence="3">
    <location>
        <begin position="1"/>
        <end position="31"/>
    </location>
</feature>
<dbReference type="GO" id="GO:0000270">
    <property type="term" value="P:peptidoglycan metabolic process"/>
    <property type="evidence" value="ECO:0007669"/>
    <property type="project" value="UniProtKB-UniRule"/>
</dbReference>
<gene>
    <name evidence="3" type="primary">rlpA</name>
    <name evidence="6" type="ORF">SAMN04489864_103366</name>
</gene>
<dbReference type="EC" id="4.2.2.-" evidence="3"/>
<dbReference type="NCBIfam" id="TIGR00413">
    <property type="entry name" value="rlpA"/>
    <property type="match status" value="1"/>
</dbReference>
<dbReference type="PANTHER" id="PTHR34183">
    <property type="entry name" value="ENDOLYTIC PEPTIDOGLYCAN TRANSGLYCOSYLASE RLPA"/>
    <property type="match status" value="1"/>
</dbReference>
<dbReference type="HAMAP" id="MF_02071">
    <property type="entry name" value="RlpA"/>
    <property type="match status" value="1"/>
</dbReference>
<dbReference type="STRING" id="414048.SAMN04489864_103366"/>
<feature type="domain" description="RlpA-like protein double-psi beta-barrel" evidence="5">
    <location>
        <begin position="48"/>
        <end position="133"/>
    </location>
</feature>
<dbReference type="GO" id="GO:0071555">
    <property type="term" value="P:cell wall organization"/>
    <property type="evidence" value="ECO:0007669"/>
    <property type="project" value="UniProtKB-KW"/>
</dbReference>
<dbReference type="InterPro" id="IPR034718">
    <property type="entry name" value="RlpA"/>
</dbReference>
<reference evidence="6 7" key="1">
    <citation type="submission" date="2016-10" db="EMBL/GenBank/DDBJ databases">
        <authorList>
            <person name="de Groot N.N."/>
        </authorList>
    </citation>
    <scope>NUCLEOTIDE SEQUENCE [LARGE SCALE GENOMIC DNA]</scope>
    <source>
        <strain evidence="6 7">DSM 18684</strain>
    </source>
</reference>